<evidence type="ECO:0000256" key="1">
    <source>
        <dbReference type="ARBA" id="ARBA00007664"/>
    </source>
</evidence>
<accession>A0A7H1DXE8</accession>
<dbReference type="EMBL" id="CP060203">
    <property type="protein sequence ID" value="QNS41656.1"/>
    <property type="molecule type" value="Genomic_DNA"/>
</dbReference>
<dbReference type="InterPro" id="IPR009003">
    <property type="entry name" value="Peptidase_S1_PA"/>
</dbReference>
<dbReference type="InterPro" id="IPR043504">
    <property type="entry name" value="Peptidase_S1_PA_chymotrypsin"/>
</dbReference>
<comment type="similarity">
    <text evidence="1">Belongs to the peptidase S1 family.</text>
</comment>
<evidence type="ECO:0008006" key="9">
    <source>
        <dbReference type="Google" id="ProtNLM"/>
    </source>
</evidence>
<dbReference type="GO" id="GO:0006508">
    <property type="term" value="P:proteolysis"/>
    <property type="evidence" value="ECO:0007669"/>
    <property type="project" value="UniProtKB-KW"/>
</dbReference>
<dbReference type="InterPro" id="IPR001316">
    <property type="entry name" value="Pept_S1A_streptogrisin"/>
</dbReference>
<dbReference type="KEGG" id="cmaq:H0S70_01280"/>
<keyword evidence="3" id="KW-0378">Hydrolase</keyword>
<keyword evidence="8" id="KW-1185">Reference proteome</keyword>
<keyword evidence="4" id="KW-0720">Serine protease</keyword>
<evidence type="ECO:0000256" key="5">
    <source>
        <dbReference type="ARBA" id="ARBA00023157"/>
    </source>
</evidence>
<evidence type="ECO:0000313" key="7">
    <source>
        <dbReference type="EMBL" id="QNS41656.1"/>
    </source>
</evidence>
<evidence type="ECO:0000256" key="2">
    <source>
        <dbReference type="ARBA" id="ARBA00022670"/>
    </source>
</evidence>
<gene>
    <name evidence="7" type="ORF">H0S70_01280</name>
</gene>
<evidence type="ECO:0000256" key="4">
    <source>
        <dbReference type="ARBA" id="ARBA00022825"/>
    </source>
</evidence>
<reference evidence="7 8" key="1">
    <citation type="submission" date="2020-07" db="EMBL/GenBank/DDBJ databases">
        <title>Complete genome and description of Chryseobacterium manosquense strain Marseille-Q2069 sp. nov.</title>
        <authorList>
            <person name="Boxberger M."/>
        </authorList>
    </citation>
    <scope>NUCLEOTIDE SEQUENCE [LARGE SCALE GENOMIC DNA]</scope>
    <source>
        <strain evidence="7 8">Marseille-Q2069</strain>
    </source>
</reference>
<dbReference type="SUPFAM" id="SSF50494">
    <property type="entry name" value="Trypsin-like serine proteases"/>
    <property type="match status" value="1"/>
</dbReference>
<name>A0A7H1DXE8_9FLAO</name>
<keyword evidence="2" id="KW-0645">Protease</keyword>
<evidence type="ECO:0000313" key="8">
    <source>
        <dbReference type="Proteomes" id="UP000516438"/>
    </source>
</evidence>
<keyword evidence="5" id="KW-1015">Disulfide bond</keyword>
<sequence length="398" mass="42519">MKKHFFITLACCLFLLFTSCSDSSISTQFDERGSEKITKFTSDINEEADAAIQEEANLKIGKLMQAFGANNALGKSNVSYPDYYGGSFISDKGILTIYISGKFGVGKKEILKIIDEDKVKFKPAKFSYKYLTGLMDELNVWAKTKEDPSLLNFISTFGVMDELNTIEVNVLGLDEYKKSLLEKSIFGKEGIKFTNVSGRVKLETIIYPGCAVDRTSSMVTAGSVGFKAKRNSDGKIGFVTAGHAISVGETAYYGGAAVGTCANSKQSGTVDAAFVVLNNISTDEVSNTLCSTVDNLSLSTTLPGVGTVVNKRGRQTGATSGKILSTNISIISATGETIDNMSTADYNSDEGDSGGTVYTYISSTGARPTAGIHMGAIGTTRYFTKATNILSTFGLSRN</sequence>
<dbReference type="RefSeq" id="WP_188321412.1">
    <property type="nucleotide sequence ID" value="NZ_CP060203.1"/>
</dbReference>
<dbReference type="AlphaFoldDB" id="A0A7H1DXE8"/>
<feature type="signal peptide" evidence="6">
    <location>
        <begin position="1"/>
        <end position="23"/>
    </location>
</feature>
<keyword evidence="6" id="KW-0732">Signal</keyword>
<dbReference type="GO" id="GO:0004252">
    <property type="term" value="F:serine-type endopeptidase activity"/>
    <property type="evidence" value="ECO:0007669"/>
    <property type="project" value="InterPro"/>
</dbReference>
<feature type="chain" id="PRO_5028860448" description="S1 family peptidase" evidence="6">
    <location>
        <begin position="24"/>
        <end position="398"/>
    </location>
</feature>
<dbReference type="PRINTS" id="PR00861">
    <property type="entry name" value="ALYTICPTASE"/>
</dbReference>
<dbReference type="Gene3D" id="2.40.10.10">
    <property type="entry name" value="Trypsin-like serine proteases"/>
    <property type="match status" value="2"/>
</dbReference>
<evidence type="ECO:0000256" key="3">
    <source>
        <dbReference type="ARBA" id="ARBA00022801"/>
    </source>
</evidence>
<organism evidence="7 8">
    <name type="scientific">Chryseobacterium manosquense</name>
    <dbReference type="NCBI Taxonomy" id="2754694"/>
    <lineage>
        <taxon>Bacteria</taxon>
        <taxon>Pseudomonadati</taxon>
        <taxon>Bacteroidota</taxon>
        <taxon>Flavobacteriia</taxon>
        <taxon>Flavobacteriales</taxon>
        <taxon>Weeksellaceae</taxon>
        <taxon>Chryseobacterium group</taxon>
        <taxon>Chryseobacterium</taxon>
    </lineage>
</organism>
<dbReference type="Proteomes" id="UP000516438">
    <property type="component" value="Chromosome"/>
</dbReference>
<proteinExistence type="inferred from homology"/>
<dbReference type="PROSITE" id="PS51257">
    <property type="entry name" value="PROKAR_LIPOPROTEIN"/>
    <property type="match status" value="1"/>
</dbReference>
<protein>
    <recommendedName>
        <fullName evidence="9">S1 family peptidase</fullName>
    </recommendedName>
</protein>
<evidence type="ECO:0000256" key="6">
    <source>
        <dbReference type="SAM" id="SignalP"/>
    </source>
</evidence>